<organism evidence="1 2">
    <name type="scientific">Vibrio phage vB_VpaS_KF6</name>
    <dbReference type="NCBI Taxonomy" id="2041477"/>
    <lineage>
        <taxon>Viruses</taxon>
        <taxon>Duplodnaviria</taxon>
        <taxon>Heunggongvirae</taxon>
        <taxon>Uroviricota</taxon>
        <taxon>Caudoviricetes</taxon>
        <taxon>Mardecavirus</taxon>
        <taxon>Mardecavirus SSP002</taxon>
    </lineage>
</organism>
<name>A0A384WK65_9CAUD</name>
<proteinExistence type="predicted"/>
<reference evidence="1 2" key="1">
    <citation type="submission" date="2017-08" db="EMBL/GenBank/DDBJ databases">
        <title>Complete genome sequence of bacteriophage vB_VpaS_KF6.</title>
        <authorList>
            <person name="Yu J."/>
            <person name="Kwak S.-J."/>
            <person name="Lim J.-A."/>
            <person name="Chang H.-J."/>
        </authorList>
    </citation>
    <scope>NUCLEOTIDE SEQUENCE [LARGE SCALE GENOMIC DNA]</scope>
</reference>
<sequence length="205" mass="23554">MVMLRKRVVHERTKGGRLRAKIVREPVTHSKPQPRKRKKRNLKDSEHSQLCLLAKKWILKNGFGVAIDDRMKAACETGEQPDAMGWNASVSIVIEVKTSRSDFLADKNKKFRANPRLGMGDWRFYLCPKGLISKDEVPEGWGLLYYHEGKIRRVHGGPKSNGWSFDGIPFIGNKDCEMSYMYSALRRMVVRGHLESMYSMDGIKK</sequence>
<evidence type="ECO:0000313" key="2">
    <source>
        <dbReference type="Proteomes" id="UP000259921"/>
    </source>
</evidence>
<accession>A0A384WK65</accession>
<protein>
    <submittedName>
        <fullName evidence="1">Uncharacterized protein</fullName>
    </submittedName>
</protein>
<evidence type="ECO:0000313" key="1">
    <source>
        <dbReference type="EMBL" id="ATI19465.1"/>
    </source>
</evidence>
<dbReference type="Proteomes" id="UP000259921">
    <property type="component" value="Segment"/>
</dbReference>
<dbReference type="EMBL" id="MF754116">
    <property type="protein sequence ID" value="ATI19465.1"/>
    <property type="molecule type" value="Genomic_DNA"/>
</dbReference>
<gene>
    <name evidence="1" type="ORF">KF6_057</name>
</gene>